<protein>
    <submittedName>
        <fullName evidence="1">Uncharacterized protein</fullName>
    </submittedName>
</protein>
<proteinExistence type="predicted"/>
<dbReference type="EMBL" id="UZAL01029703">
    <property type="protein sequence ID" value="VDP49865.1"/>
    <property type="molecule type" value="Genomic_DNA"/>
</dbReference>
<dbReference type="Proteomes" id="UP000269396">
    <property type="component" value="Unassembled WGS sequence"/>
</dbReference>
<keyword evidence="2" id="KW-1185">Reference proteome</keyword>
<dbReference type="AlphaFoldDB" id="A0A183P4Z9"/>
<reference evidence="1 2" key="1">
    <citation type="submission" date="2018-11" db="EMBL/GenBank/DDBJ databases">
        <authorList>
            <consortium name="Pathogen Informatics"/>
        </authorList>
    </citation>
    <scope>NUCLEOTIDE SEQUENCE [LARGE SCALE GENOMIC DNA]</scope>
    <source>
        <strain>Denwood</strain>
        <strain evidence="2">Zambia</strain>
    </source>
</reference>
<evidence type="ECO:0000313" key="2">
    <source>
        <dbReference type="Proteomes" id="UP000269396"/>
    </source>
</evidence>
<accession>A0A183P4Z9</accession>
<sequence>MIRRSNQKVKSFILELRIQATKCNFGYRLKTQLHDRLIADINMLNLEKELIQKPKVLFQEARTTCNNHEALHEFDFQSVKISVTFLSCRDELKCQTHEVVNNVVDKSVDLNVHGSDDVAHDQKLIVLLHCLIERNNNEKLDKCPFRVSKFERIEYLI</sequence>
<organism evidence="1 2">
    <name type="scientific">Schistosoma mattheei</name>
    <dbReference type="NCBI Taxonomy" id="31246"/>
    <lineage>
        <taxon>Eukaryota</taxon>
        <taxon>Metazoa</taxon>
        <taxon>Spiralia</taxon>
        <taxon>Lophotrochozoa</taxon>
        <taxon>Platyhelminthes</taxon>
        <taxon>Trematoda</taxon>
        <taxon>Digenea</taxon>
        <taxon>Strigeidida</taxon>
        <taxon>Schistosomatoidea</taxon>
        <taxon>Schistosomatidae</taxon>
        <taxon>Schistosoma</taxon>
    </lineage>
</organism>
<name>A0A183P4Z9_9TREM</name>
<evidence type="ECO:0000313" key="1">
    <source>
        <dbReference type="EMBL" id="VDP49865.1"/>
    </source>
</evidence>
<gene>
    <name evidence="1" type="ORF">SMTD_LOCUS9435</name>
</gene>